<name>A0A0L0HJG8_SPIPD</name>
<dbReference type="InterPro" id="IPR045036">
    <property type="entry name" value="Spartin-like"/>
</dbReference>
<dbReference type="GeneID" id="27692296"/>
<keyword evidence="3" id="KW-1185">Reference proteome</keyword>
<dbReference type="EMBL" id="KQ257455">
    <property type="protein sequence ID" value="KND00984.1"/>
    <property type="molecule type" value="Genomic_DNA"/>
</dbReference>
<dbReference type="GO" id="GO:0005886">
    <property type="term" value="C:plasma membrane"/>
    <property type="evidence" value="ECO:0007669"/>
    <property type="project" value="TreeGrafter"/>
</dbReference>
<organism evidence="2 3">
    <name type="scientific">Spizellomyces punctatus (strain DAOM BR117)</name>
    <dbReference type="NCBI Taxonomy" id="645134"/>
    <lineage>
        <taxon>Eukaryota</taxon>
        <taxon>Fungi</taxon>
        <taxon>Fungi incertae sedis</taxon>
        <taxon>Chytridiomycota</taxon>
        <taxon>Chytridiomycota incertae sedis</taxon>
        <taxon>Chytridiomycetes</taxon>
        <taxon>Spizellomycetales</taxon>
        <taxon>Spizellomycetaceae</taxon>
        <taxon>Spizellomyces</taxon>
    </lineage>
</organism>
<dbReference type="PANTHER" id="PTHR21068">
    <property type="entry name" value="SPARTIN"/>
    <property type="match status" value="1"/>
</dbReference>
<evidence type="ECO:0000313" key="2">
    <source>
        <dbReference type="EMBL" id="KND00984.1"/>
    </source>
</evidence>
<dbReference type="STRING" id="645134.A0A0L0HJG8"/>
<dbReference type="OrthoDB" id="20821at2759"/>
<dbReference type="VEuPathDB" id="FungiDB:SPPG_09171"/>
<accession>A0A0L0HJG8</accession>
<dbReference type="OMA" id="ERRDWMI"/>
<dbReference type="Proteomes" id="UP000053201">
    <property type="component" value="Unassembled WGS sequence"/>
</dbReference>
<proteinExistence type="predicted"/>
<protein>
    <recommendedName>
        <fullName evidence="1">Senescence domain-containing protein</fullName>
    </recommendedName>
</protein>
<dbReference type="RefSeq" id="XP_016609023.1">
    <property type="nucleotide sequence ID" value="XM_016757328.1"/>
</dbReference>
<dbReference type="AlphaFoldDB" id="A0A0L0HJG8"/>
<dbReference type="Pfam" id="PF06911">
    <property type="entry name" value="Senescence"/>
    <property type="match status" value="1"/>
</dbReference>
<dbReference type="InParanoid" id="A0A0L0HJG8"/>
<dbReference type="eggNOG" id="KOG2709">
    <property type="taxonomic scope" value="Eukaryota"/>
</dbReference>
<dbReference type="GO" id="GO:0051301">
    <property type="term" value="P:cell division"/>
    <property type="evidence" value="ECO:0007669"/>
    <property type="project" value="TreeGrafter"/>
</dbReference>
<evidence type="ECO:0000313" key="3">
    <source>
        <dbReference type="Proteomes" id="UP000053201"/>
    </source>
</evidence>
<gene>
    <name evidence="2" type="ORF">SPPG_09171</name>
</gene>
<evidence type="ECO:0000259" key="1">
    <source>
        <dbReference type="Pfam" id="PF06911"/>
    </source>
</evidence>
<dbReference type="InterPro" id="IPR009686">
    <property type="entry name" value="Senescence/spartin_C"/>
</dbReference>
<sequence length="440" mass="45423">MASSAISFPGATCTVISSAGGAPKSLGTGSLRVTQDLSLASTVLSTQTWSLTIPPTAPLTKLSNGIYLVHLPPTSKLDTTAAAGASPYVFPNDGATLRIELGPKYDSDSVALLEALFADDSPGPQRHPSEQPRNSLALVDEHGQVVGVVAEGLEMEGQGDALPAYNKDEAVVIELSSLPTVPLPGDEQQEETLPVRVKVLRDASSGMLSTSEYISSGLILTSSALGKVMKSGAQSLKTLIPVAAAPWEPDATTKKNIEKVHNASKSTADFTRRAAETVATVAVSAGKTVASSASKLVPGSNHIGDSRTGSASWDLLRTTVHAVGNVLDAGVHAGKTLFDDTVEAASGLVQHRYGGEAGNAVRLSLGAVGNVGLVYFDARGIGRRALLKHVAKGVVMNVRLTDGRVVSLGQNTSEPSRVSGQVPVVSAKVHPQNSCSSTKK</sequence>
<dbReference type="PANTHER" id="PTHR21068:SF43">
    <property type="entry name" value="SPARTIN"/>
    <property type="match status" value="1"/>
</dbReference>
<feature type="domain" description="Senescence" evidence="1">
    <location>
        <begin position="205"/>
        <end position="392"/>
    </location>
</feature>
<reference evidence="2 3" key="1">
    <citation type="submission" date="2009-08" db="EMBL/GenBank/DDBJ databases">
        <title>The Genome Sequence of Spizellomyces punctatus strain DAOM BR117.</title>
        <authorList>
            <consortium name="The Broad Institute Genome Sequencing Platform"/>
            <person name="Russ C."/>
            <person name="Cuomo C."/>
            <person name="Shea T."/>
            <person name="Young S.K."/>
            <person name="Zeng Q."/>
            <person name="Koehrsen M."/>
            <person name="Haas B."/>
            <person name="Borodovsky M."/>
            <person name="Guigo R."/>
            <person name="Alvarado L."/>
            <person name="Berlin A."/>
            <person name="Bochicchio J."/>
            <person name="Borenstein D."/>
            <person name="Chapman S."/>
            <person name="Chen Z."/>
            <person name="Engels R."/>
            <person name="Freedman E."/>
            <person name="Gellesch M."/>
            <person name="Goldberg J."/>
            <person name="Griggs A."/>
            <person name="Gujja S."/>
            <person name="Heiman D."/>
            <person name="Hepburn T."/>
            <person name="Howarth C."/>
            <person name="Jen D."/>
            <person name="Larson L."/>
            <person name="Lewis B."/>
            <person name="Mehta T."/>
            <person name="Park D."/>
            <person name="Pearson M."/>
            <person name="Roberts A."/>
            <person name="Saif S."/>
            <person name="Shenoy N."/>
            <person name="Sisk P."/>
            <person name="Stolte C."/>
            <person name="Sykes S."/>
            <person name="Thomson T."/>
            <person name="Walk T."/>
            <person name="White J."/>
            <person name="Yandava C."/>
            <person name="Burger G."/>
            <person name="Gray M.W."/>
            <person name="Holland P.W.H."/>
            <person name="King N."/>
            <person name="Lang F.B.F."/>
            <person name="Roger A.J."/>
            <person name="Ruiz-Trillo I."/>
            <person name="Lander E."/>
            <person name="Nusbaum C."/>
        </authorList>
    </citation>
    <scope>NUCLEOTIDE SEQUENCE [LARGE SCALE GENOMIC DNA]</scope>
    <source>
        <strain evidence="2 3">DAOM BR117</strain>
    </source>
</reference>